<evidence type="ECO:0000256" key="1">
    <source>
        <dbReference type="ARBA" id="ARBA00004370"/>
    </source>
</evidence>
<name>T1JS01_TETUR</name>
<dbReference type="Gene3D" id="3.10.20.90">
    <property type="entry name" value="Phosphatidylinositol 3-kinase Catalytic Subunit, Chain A, domain 1"/>
    <property type="match status" value="1"/>
</dbReference>
<evidence type="ECO:0000256" key="2">
    <source>
        <dbReference type="ARBA" id="ARBA00022692"/>
    </source>
</evidence>
<evidence type="ECO:0000259" key="8">
    <source>
        <dbReference type="PROSITE" id="PS50053"/>
    </source>
</evidence>
<feature type="transmembrane region" description="Helical" evidence="7">
    <location>
        <begin position="373"/>
        <end position="392"/>
    </location>
</feature>
<dbReference type="AlphaFoldDB" id="T1JS01"/>
<keyword evidence="3 7" id="KW-1133">Transmembrane helix</keyword>
<evidence type="ECO:0000313" key="10">
    <source>
        <dbReference type="Proteomes" id="UP000015104"/>
    </source>
</evidence>
<feature type="compositionally biased region" description="Low complexity" evidence="6">
    <location>
        <begin position="9"/>
        <end position="33"/>
    </location>
</feature>
<dbReference type="InterPro" id="IPR039751">
    <property type="entry name" value="HERPUD1/2"/>
</dbReference>
<keyword evidence="10" id="KW-1185">Reference proteome</keyword>
<dbReference type="EMBL" id="CAEY01000457">
    <property type="status" value="NOT_ANNOTATED_CDS"/>
    <property type="molecule type" value="Genomic_DNA"/>
</dbReference>
<feature type="compositionally biased region" description="Low complexity" evidence="6">
    <location>
        <begin position="421"/>
        <end position="451"/>
    </location>
</feature>
<evidence type="ECO:0000256" key="4">
    <source>
        <dbReference type="ARBA" id="ARBA00023136"/>
    </source>
</evidence>
<dbReference type="HOGENOM" id="CLU_525128_0_0_1"/>
<keyword evidence="4 7" id="KW-0472">Membrane</keyword>
<dbReference type="Proteomes" id="UP000015104">
    <property type="component" value="Unassembled WGS sequence"/>
</dbReference>
<keyword evidence="2 7" id="KW-0812">Transmembrane</keyword>
<evidence type="ECO:0000256" key="3">
    <source>
        <dbReference type="ARBA" id="ARBA00022989"/>
    </source>
</evidence>
<evidence type="ECO:0000256" key="6">
    <source>
        <dbReference type="SAM" id="MobiDB-lite"/>
    </source>
</evidence>
<evidence type="ECO:0000256" key="7">
    <source>
        <dbReference type="SAM" id="Phobius"/>
    </source>
</evidence>
<accession>T1JS01</accession>
<feature type="compositionally biased region" description="Polar residues" evidence="6">
    <location>
        <begin position="154"/>
        <end position="177"/>
    </location>
</feature>
<feature type="region of interest" description="Disordered" evidence="6">
    <location>
        <begin position="124"/>
        <end position="177"/>
    </location>
</feature>
<feature type="compositionally biased region" description="Low complexity" evidence="6">
    <location>
        <begin position="124"/>
        <end position="153"/>
    </location>
</feature>
<protein>
    <recommendedName>
        <fullName evidence="8">Ubiquitin-like domain-containing protein</fullName>
    </recommendedName>
</protein>
<dbReference type="eggNOG" id="KOG4583">
    <property type="taxonomic scope" value="Eukaryota"/>
</dbReference>
<dbReference type="InterPro" id="IPR029071">
    <property type="entry name" value="Ubiquitin-like_domsf"/>
</dbReference>
<keyword evidence="5" id="KW-0834">Unfolded protein response</keyword>
<dbReference type="FunFam" id="3.10.20.90:FF:000046">
    <property type="entry name" value="Homocysteine-responsive endoplasmic reticulum-resident ubiquitin-like domain member 2 protein"/>
    <property type="match status" value="1"/>
</dbReference>
<reference evidence="10" key="1">
    <citation type="submission" date="2011-08" db="EMBL/GenBank/DDBJ databases">
        <authorList>
            <person name="Rombauts S."/>
        </authorList>
    </citation>
    <scope>NUCLEOTIDE SEQUENCE</scope>
    <source>
        <strain evidence="10">London</strain>
    </source>
</reference>
<dbReference type="GO" id="GO:0030968">
    <property type="term" value="P:endoplasmic reticulum unfolded protein response"/>
    <property type="evidence" value="ECO:0007669"/>
    <property type="project" value="TreeGrafter"/>
</dbReference>
<dbReference type="SMART" id="SM00213">
    <property type="entry name" value="UBQ"/>
    <property type="match status" value="1"/>
</dbReference>
<sequence length="519" mass="56893">MGDKEMNEISPSSTSSSIHGGSTSPLSSSSLLPSSSQSIKLIVKAPIQTVEDKIVDCDLTWTVAKLKAHISEIYPNKPSVNDQRLIYSGHLLKNDQVLGDILKAPSDNSTYTVHLVCNVKSSYSTKQPQQSQQKQVNSEQPSSQESSNQMSDQAQNVAPSVAESNTEPESPNNTQTEFNQNHQHLFSQATLAGLFSGYPFVLPTNYPWTNFVNPTESGSDFSLPSTNLGGASVSMSLDQLTQNVAWMSNLLQFQMFQQMYAQYLAQHMNQAALTLSPPQLPDVCLLDGQLPTQITSAAVSTSAAVPQPSQPDAAPVQEPIVRARLEPAAPVPGVRLNPAPAVAPVDEEEDIVQRDWIDWLSLITRAVALASFIYLYASFGRFMLVTVLYFLYRFITSAVEAYNAFLTIGAPRQPVPGDQLNNHGANNDADNHNNNNNNNNNIDNNNIIPNDDQNHLQQVMDGNIDNHHANNNSNNDNNPVDGRRSSNEQSKIRLLFTMVKALFSSLIPLQPPPLYPNRG</sequence>
<feature type="domain" description="Ubiquitin-like" evidence="8">
    <location>
        <begin position="39"/>
        <end position="100"/>
    </location>
</feature>
<dbReference type="EnsemblMetazoa" id="tetur01g08760.1">
    <property type="protein sequence ID" value="tetur01g08760.1"/>
    <property type="gene ID" value="tetur01g08760"/>
</dbReference>
<organism evidence="9 10">
    <name type="scientific">Tetranychus urticae</name>
    <name type="common">Two-spotted spider mite</name>
    <dbReference type="NCBI Taxonomy" id="32264"/>
    <lineage>
        <taxon>Eukaryota</taxon>
        <taxon>Metazoa</taxon>
        <taxon>Ecdysozoa</taxon>
        <taxon>Arthropoda</taxon>
        <taxon>Chelicerata</taxon>
        <taxon>Arachnida</taxon>
        <taxon>Acari</taxon>
        <taxon>Acariformes</taxon>
        <taxon>Trombidiformes</taxon>
        <taxon>Prostigmata</taxon>
        <taxon>Eleutherengona</taxon>
        <taxon>Raphignathae</taxon>
        <taxon>Tetranychoidea</taxon>
        <taxon>Tetranychidae</taxon>
        <taxon>Tetranychus</taxon>
    </lineage>
</organism>
<dbReference type="GO" id="GO:0016020">
    <property type="term" value="C:membrane"/>
    <property type="evidence" value="ECO:0007669"/>
    <property type="project" value="UniProtKB-SubCell"/>
</dbReference>
<comment type="subcellular location">
    <subcellularLocation>
        <location evidence="1">Membrane</location>
    </subcellularLocation>
</comment>
<dbReference type="InterPro" id="IPR000626">
    <property type="entry name" value="Ubiquitin-like_dom"/>
</dbReference>
<dbReference type="PANTHER" id="PTHR12943:SF27">
    <property type="entry name" value="HOMOCYSTEINE-INDUCED ENDOPLASMIC RETICULUM PROTEIN, ISOFORM A"/>
    <property type="match status" value="1"/>
</dbReference>
<feature type="region of interest" description="Disordered" evidence="6">
    <location>
        <begin position="1"/>
        <end position="33"/>
    </location>
</feature>
<dbReference type="PANTHER" id="PTHR12943">
    <property type="entry name" value="HOMOCYSTEINE-RESPONSIVE ENDOPLASMIC RETICULUM-RESIDENT UNIQUITIN-LIKE DOMAIN HERPUD PROTEIN FAMILY MEMBER"/>
    <property type="match status" value="1"/>
</dbReference>
<evidence type="ECO:0000313" key="9">
    <source>
        <dbReference type="EnsemblMetazoa" id="tetur01g08760.1"/>
    </source>
</evidence>
<feature type="region of interest" description="Disordered" evidence="6">
    <location>
        <begin position="416"/>
        <end position="487"/>
    </location>
</feature>
<dbReference type="PROSITE" id="PS50053">
    <property type="entry name" value="UBIQUITIN_2"/>
    <property type="match status" value="1"/>
</dbReference>
<dbReference type="STRING" id="32264.T1JS01"/>
<feature type="compositionally biased region" description="Low complexity" evidence="6">
    <location>
        <begin position="469"/>
        <end position="478"/>
    </location>
</feature>
<proteinExistence type="predicted"/>
<evidence type="ECO:0000256" key="5">
    <source>
        <dbReference type="ARBA" id="ARBA00023230"/>
    </source>
</evidence>
<dbReference type="SUPFAM" id="SSF54236">
    <property type="entry name" value="Ubiquitin-like"/>
    <property type="match status" value="1"/>
</dbReference>
<dbReference type="Pfam" id="PF00240">
    <property type="entry name" value="ubiquitin"/>
    <property type="match status" value="1"/>
</dbReference>
<reference evidence="9" key="2">
    <citation type="submission" date="2015-06" db="UniProtKB">
        <authorList>
            <consortium name="EnsemblMetazoa"/>
        </authorList>
    </citation>
    <scope>IDENTIFICATION</scope>
</reference>
<dbReference type="CDD" id="cd01790">
    <property type="entry name" value="Ubl_HERP"/>
    <property type="match status" value="1"/>
</dbReference>